<feature type="domain" description="GFO/IDH/MocA-like oxidoreductase" evidence="2">
    <location>
        <begin position="143"/>
        <end position="276"/>
    </location>
</feature>
<dbReference type="RefSeq" id="WP_114187242.1">
    <property type="nucleotide sequence ID" value="NZ_BJYU01000055.1"/>
</dbReference>
<dbReference type="Gene3D" id="3.30.360.10">
    <property type="entry name" value="Dihydrodipicolinate Reductase, domain 2"/>
    <property type="match status" value="1"/>
</dbReference>
<accession>A0A512BWA2</accession>
<sequence length="348" mass="38573">MTIPQKEQSRTAEKVLRVGMAGCGWVSEHHLRAWSNLAGRAKVMCLADPVKEKAAARAAQFNVPRCFGSLEEMLDSGEIDVLDVATPRETHAAAVRAAAVRGIPVLCQKPFAPNLAEAEAVLEEIRGRTRLMIHENWRFRPYIRQMRAWIDQGLVGQVTQCQFNLLNSGFVPDAEGKLPAVLRQPFFADVPRMLMMEILIHHVDALRYLFGPLELLGAWLGKSTAGIRGDDSAAVLMRTQSDAQAAIVMQATMTAVGLPTRSPDHFQIFGTAGTIVFKDGLLRLLGPHSREITFDLDEAYRSSYRDAIAHFVDRLADGKEFETNAEDNLETLRLVEGIYANGLCEFQS</sequence>
<dbReference type="SUPFAM" id="SSF55347">
    <property type="entry name" value="Glyceraldehyde-3-phosphate dehydrogenase-like, C-terminal domain"/>
    <property type="match status" value="1"/>
</dbReference>
<dbReference type="SUPFAM" id="SSF51735">
    <property type="entry name" value="NAD(P)-binding Rossmann-fold domains"/>
    <property type="match status" value="1"/>
</dbReference>
<evidence type="ECO:0000313" key="3">
    <source>
        <dbReference type="EMBL" id="GEO16127.1"/>
    </source>
</evidence>
<dbReference type="OrthoDB" id="7804998at2"/>
<dbReference type="GO" id="GO:0000166">
    <property type="term" value="F:nucleotide binding"/>
    <property type="evidence" value="ECO:0007669"/>
    <property type="project" value="InterPro"/>
</dbReference>
<dbReference type="InterPro" id="IPR036291">
    <property type="entry name" value="NAD(P)-bd_dom_sf"/>
</dbReference>
<dbReference type="Gene3D" id="3.40.50.720">
    <property type="entry name" value="NAD(P)-binding Rossmann-like Domain"/>
    <property type="match status" value="1"/>
</dbReference>
<organism evidence="3 4">
    <name type="scientific">Microvirga aerophila</name>
    <dbReference type="NCBI Taxonomy" id="670291"/>
    <lineage>
        <taxon>Bacteria</taxon>
        <taxon>Pseudomonadati</taxon>
        <taxon>Pseudomonadota</taxon>
        <taxon>Alphaproteobacteria</taxon>
        <taxon>Hyphomicrobiales</taxon>
        <taxon>Methylobacteriaceae</taxon>
        <taxon>Microvirga</taxon>
    </lineage>
</organism>
<dbReference type="Proteomes" id="UP000321085">
    <property type="component" value="Unassembled WGS sequence"/>
</dbReference>
<dbReference type="InterPro" id="IPR051317">
    <property type="entry name" value="Gfo/Idh/MocA_oxidoreduct"/>
</dbReference>
<protein>
    <submittedName>
        <fullName evidence="3">NADH-dependent dehydrogenase</fullName>
    </submittedName>
</protein>
<dbReference type="InterPro" id="IPR000683">
    <property type="entry name" value="Gfo/Idh/MocA-like_OxRdtase_N"/>
</dbReference>
<dbReference type="InterPro" id="IPR055170">
    <property type="entry name" value="GFO_IDH_MocA-like_dom"/>
</dbReference>
<comment type="caution">
    <text evidence="3">The sequence shown here is derived from an EMBL/GenBank/DDBJ whole genome shotgun (WGS) entry which is preliminary data.</text>
</comment>
<dbReference type="PANTHER" id="PTHR43708">
    <property type="entry name" value="CONSERVED EXPRESSED OXIDOREDUCTASE (EUROFUNG)"/>
    <property type="match status" value="1"/>
</dbReference>
<evidence type="ECO:0000259" key="2">
    <source>
        <dbReference type="Pfam" id="PF22725"/>
    </source>
</evidence>
<proteinExistence type="predicted"/>
<evidence type="ECO:0000259" key="1">
    <source>
        <dbReference type="Pfam" id="PF01408"/>
    </source>
</evidence>
<gene>
    <name evidence="3" type="ORF">MAE02_38230</name>
</gene>
<dbReference type="Pfam" id="PF22725">
    <property type="entry name" value="GFO_IDH_MocA_C3"/>
    <property type="match status" value="1"/>
</dbReference>
<dbReference type="Pfam" id="PF01408">
    <property type="entry name" value="GFO_IDH_MocA"/>
    <property type="match status" value="1"/>
</dbReference>
<name>A0A512BWA2_9HYPH</name>
<feature type="domain" description="Gfo/Idh/MocA-like oxidoreductase N-terminal" evidence="1">
    <location>
        <begin position="16"/>
        <end position="129"/>
    </location>
</feature>
<dbReference type="PANTHER" id="PTHR43708:SF8">
    <property type="entry name" value="OXIDOREDUCTASE"/>
    <property type="match status" value="1"/>
</dbReference>
<reference evidence="3 4" key="1">
    <citation type="submission" date="2019-07" db="EMBL/GenBank/DDBJ databases">
        <title>Whole genome shotgun sequence of Microvirga aerophila NBRC 106136.</title>
        <authorList>
            <person name="Hosoyama A."/>
            <person name="Uohara A."/>
            <person name="Ohji S."/>
            <person name="Ichikawa N."/>
        </authorList>
    </citation>
    <scope>NUCLEOTIDE SEQUENCE [LARGE SCALE GENOMIC DNA]</scope>
    <source>
        <strain evidence="3 4">NBRC 106136</strain>
    </source>
</reference>
<keyword evidence="4" id="KW-1185">Reference proteome</keyword>
<evidence type="ECO:0000313" key="4">
    <source>
        <dbReference type="Proteomes" id="UP000321085"/>
    </source>
</evidence>
<dbReference type="AlphaFoldDB" id="A0A512BWA2"/>
<dbReference type="EMBL" id="BJYU01000055">
    <property type="protein sequence ID" value="GEO16127.1"/>
    <property type="molecule type" value="Genomic_DNA"/>
</dbReference>